<evidence type="ECO:0000313" key="2">
    <source>
        <dbReference type="WBParaSite" id="JU765_v2.g19935.t1"/>
    </source>
</evidence>
<name>A0AC34QW45_9BILA</name>
<evidence type="ECO:0000313" key="1">
    <source>
        <dbReference type="Proteomes" id="UP000887576"/>
    </source>
</evidence>
<protein>
    <submittedName>
        <fullName evidence="2">Uncharacterized protein</fullName>
    </submittedName>
</protein>
<dbReference type="WBParaSite" id="JU765_v2.g19935.t1">
    <property type="protein sequence ID" value="JU765_v2.g19935.t1"/>
    <property type="gene ID" value="JU765_v2.g19935"/>
</dbReference>
<sequence>MCALLHICCAIIIFRHKRLEGTPMIQNKAGKTLLFVCVGEFFAEILDAGYHIFLALVCHDPRLEDIFFTLFYHTCWFIDLSMFSRPCLLFLMSKSLRKAIYQRFSTVFRIFYVLKHISNDTNFPSKTGLIMRSTRFFVKTRVNGDRF</sequence>
<proteinExistence type="predicted"/>
<organism evidence="1 2">
    <name type="scientific">Panagrolaimus sp. JU765</name>
    <dbReference type="NCBI Taxonomy" id="591449"/>
    <lineage>
        <taxon>Eukaryota</taxon>
        <taxon>Metazoa</taxon>
        <taxon>Ecdysozoa</taxon>
        <taxon>Nematoda</taxon>
        <taxon>Chromadorea</taxon>
        <taxon>Rhabditida</taxon>
        <taxon>Tylenchina</taxon>
        <taxon>Panagrolaimomorpha</taxon>
        <taxon>Panagrolaimoidea</taxon>
        <taxon>Panagrolaimidae</taxon>
        <taxon>Panagrolaimus</taxon>
    </lineage>
</organism>
<reference evidence="2" key="1">
    <citation type="submission" date="2022-11" db="UniProtKB">
        <authorList>
            <consortium name="WormBaseParasite"/>
        </authorList>
    </citation>
    <scope>IDENTIFICATION</scope>
</reference>
<dbReference type="Proteomes" id="UP000887576">
    <property type="component" value="Unplaced"/>
</dbReference>
<accession>A0AC34QW45</accession>